<dbReference type="Gene3D" id="3.40.50.300">
    <property type="entry name" value="P-loop containing nucleotide triphosphate hydrolases"/>
    <property type="match status" value="1"/>
</dbReference>
<dbReference type="PANTHER" id="PTHR32071">
    <property type="entry name" value="TRANSCRIPTIONAL REGULATORY PROTEIN"/>
    <property type="match status" value="1"/>
</dbReference>
<keyword evidence="5" id="KW-0804">Transcription</keyword>
<dbReference type="PROSITE" id="PS00676">
    <property type="entry name" value="SIGMA54_INTERACT_2"/>
    <property type="match status" value="1"/>
</dbReference>
<dbReference type="InterPro" id="IPR058031">
    <property type="entry name" value="AAA_lid_NorR"/>
</dbReference>
<dbReference type="Pfam" id="PF25601">
    <property type="entry name" value="AAA_lid_14"/>
    <property type="match status" value="1"/>
</dbReference>
<dbReference type="GO" id="GO:0043565">
    <property type="term" value="F:sequence-specific DNA binding"/>
    <property type="evidence" value="ECO:0007669"/>
    <property type="project" value="InterPro"/>
</dbReference>
<dbReference type="SUPFAM" id="SSF52172">
    <property type="entry name" value="CheY-like"/>
    <property type="match status" value="1"/>
</dbReference>
<dbReference type="InterPro" id="IPR009057">
    <property type="entry name" value="Homeodomain-like_sf"/>
</dbReference>
<keyword evidence="1" id="KW-0547">Nucleotide-binding</keyword>
<dbReference type="PROSITE" id="PS00688">
    <property type="entry name" value="SIGMA54_INTERACT_3"/>
    <property type="match status" value="1"/>
</dbReference>
<dbReference type="InterPro" id="IPR025944">
    <property type="entry name" value="Sigma_54_int_dom_CS"/>
</dbReference>
<dbReference type="SUPFAM" id="SSF52540">
    <property type="entry name" value="P-loop containing nucleoside triphosphate hydrolases"/>
    <property type="match status" value="1"/>
</dbReference>
<evidence type="ECO:0000256" key="5">
    <source>
        <dbReference type="ARBA" id="ARBA00023163"/>
    </source>
</evidence>
<sequence>MWRETKILLIDDDSVRRRDLAVILNFLGEENLPCGSHDWQQAVSSLSSSREVICVLIGTVNAPGAVLGLLKTLSTWDEFLPVLLMGDISSVDLPEDQRRRVLSNLEMPPSYSKLLDSLHRAQVYREMYDQARERGRHREPNLFRSLVGTSRAIQHVRQMMQQVADTDASVLILGESGTGKEVVAGNLHYHSKRRDGPFVPVNCGAIPAELLESELFGHEKGAFTGAITSRAGRFELANGGTLFLDEIGDMPLPMQVKLLRVLQERTFERVGSNKTQSVDVRIIAATHKNLESMIEVGSFREDLYYRLNVFPIEMAPLRERVEDIPLLMNELISRMEHEKRGSIRFNSAAIMSLCRHGWPGNVRELANLVERMAIMHPYGVIGVVELPKKFRYVDDEDEQMDSLRTDMEERVAINGHTPDFGATAMLPPEGLDLKDYLGSLEQGLIQQALDDAHGIVARAAERLRIRRTTLVEKMRKYGMSRKEGDEQADD</sequence>
<keyword evidence="2" id="KW-0067">ATP-binding</keyword>
<organism evidence="7 8">
    <name type="scientific">Pseudomonas lactis</name>
    <dbReference type="NCBI Taxonomy" id="1615674"/>
    <lineage>
        <taxon>Bacteria</taxon>
        <taxon>Pseudomonadati</taxon>
        <taxon>Pseudomonadota</taxon>
        <taxon>Gammaproteobacteria</taxon>
        <taxon>Pseudomonadales</taxon>
        <taxon>Pseudomonadaceae</taxon>
        <taxon>Pseudomonas</taxon>
    </lineage>
</organism>
<dbReference type="InterPro" id="IPR010518">
    <property type="entry name" value="FleQ"/>
</dbReference>
<dbReference type="RefSeq" id="WP_278918588.1">
    <property type="nucleotide sequence ID" value="NZ_DYTS01000462.1"/>
</dbReference>
<gene>
    <name evidence="7" type="ORF">K8W20_27390</name>
</gene>
<dbReference type="PROSITE" id="PS50045">
    <property type="entry name" value="SIGMA54_INTERACT_4"/>
    <property type="match status" value="1"/>
</dbReference>
<evidence type="ECO:0000259" key="6">
    <source>
        <dbReference type="PROSITE" id="PS50045"/>
    </source>
</evidence>
<keyword evidence="4" id="KW-0238">DNA-binding</keyword>
<feature type="domain" description="Sigma-54 factor interaction" evidence="6">
    <location>
        <begin position="146"/>
        <end position="374"/>
    </location>
</feature>
<dbReference type="PRINTS" id="PR01590">
    <property type="entry name" value="HTHFIS"/>
</dbReference>
<dbReference type="Proteomes" id="UP000752172">
    <property type="component" value="Unassembled WGS sequence"/>
</dbReference>
<evidence type="ECO:0000313" key="8">
    <source>
        <dbReference type="Proteomes" id="UP000752172"/>
    </source>
</evidence>
<dbReference type="CDD" id="cd00009">
    <property type="entry name" value="AAA"/>
    <property type="match status" value="1"/>
</dbReference>
<dbReference type="Gene3D" id="3.40.50.2300">
    <property type="match status" value="1"/>
</dbReference>
<dbReference type="PROSITE" id="PS00675">
    <property type="entry name" value="SIGMA54_INTERACT_1"/>
    <property type="match status" value="1"/>
</dbReference>
<dbReference type="GO" id="GO:0006355">
    <property type="term" value="P:regulation of DNA-templated transcription"/>
    <property type="evidence" value="ECO:0007669"/>
    <property type="project" value="InterPro"/>
</dbReference>
<proteinExistence type="predicted"/>
<dbReference type="Gene3D" id="1.10.10.60">
    <property type="entry name" value="Homeodomain-like"/>
    <property type="match status" value="1"/>
</dbReference>
<reference evidence="7" key="2">
    <citation type="submission" date="2021-09" db="EMBL/GenBank/DDBJ databases">
        <authorList>
            <person name="Gilroy R."/>
        </authorList>
    </citation>
    <scope>NUCLEOTIDE SEQUENCE</scope>
    <source>
        <strain evidence="7">ChiSjej2B20-17149</strain>
    </source>
</reference>
<dbReference type="Pfam" id="PF06490">
    <property type="entry name" value="FleQ"/>
    <property type="match status" value="1"/>
</dbReference>
<dbReference type="FunFam" id="3.40.50.300:FF:000006">
    <property type="entry name" value="DNA-binding transcriptional regulator NtrC"/>
    <property type="match status" value="1"/>
</dbReference>
<dbReference type="InterPro" id="IPR027417">
    <property type="entry name" value="P-loop_NTPase"/>
</dbReference>
<dbReference type="AlphaFoldDB" id="A0A921TB68"/>
<dbReference type="EMBL" id="DYTS01000462">
    <property type="protein sequence ID" value="HJH22412.1"/>
    <property type="molecule type" value="Genomic_DNA"/>
</dbReference>
<evidence type="ECO:0000256" key="3">
    <source>
        <dbReference type="ARBA" id="ARBA00023015"/>
    </source>
</evidence>
<dbReference type="Pfam" id="PF00158">
    <property type="entry name" value="Sigma54_activat"/>
    <property type="match status" value="1"/>
</dbReference>
<accession>A0A921TB68</accession>
<protein>
    <submittedName>
        <fullName evidence="7">Sigma-54 dependent transcriptional regulator</fullName>
    </submittedName>
</protein>
<evidence type="ECO:0000313" key="7">
    <source>
        <dbReference type="EMBL" id="HJH22412.1"/>
    </source>
</evidence>
<dbReference type="GO" id="GO:0005524">
    <property type="term" value="F:ATP binding"/>
    <property type="evidence" value="ECO:0007669"/>
    <property type="project" value="UniProtKB-KW"/>
</dbReference>
<reference evidence="7" key="1">
    <citation type="journal article" date="2021" name="PeerJ">
        <title>Extensive microbial diversity within the chicken gut microbiome revealed by metagenomics and culture.</title>
        <authorList>
            <person name="Gilroy R."/>
            <person name="Ravi A."/>
            <person name="Getino M."/>
            <person name="Pursley I."/>
            <person name="Horton D.L."/>
            <person name="Alikhan N.F."/>
            <person name="Baker D."/>
            <person name="Gharbi K."/>
            <person name="Hall N."/>
            <person name="Watson M."/>
            <person name="Adriaenssens E.M."/>
            <person name="Foster-Nyarko E."/>
            <person name="Jarju S."/>
            <person name="Secka A."/>
            <person name="Antonio M."/>
            <person name="Oren A."/>
            <person name="Chaudhuri R.R."/>
            <person name="La Ragione R."/>
            <person name="Hildebrand F."/>
            <person name="Pallen M.J."/>
        </authorList>
    </citation>
    <scope>NUCLEOTIDE SEQUENCE</scope>
    <source>
        <strain evidence="7">ChiSjej2B20-17149</strain>
    </source>
</reference>
<dbReference type="InterPro" id="IPR011006">
    <property type="entry name" value="CheY-like_superfamily"/>
</dbReference>
<dbReference type="Gene3D" id="1.10.8.60">
    <property type="match status" value="1"/>
</dbReference>
<dbReference type="SUPFAM" id="SSF46689">
    <property type="entry name" value="Homeodomain-like"/>
    <property type="match status" value="1"/>
</dbReference>
<dbReference type="FunFam" id="1.10.10.60:FF:000260">
    <property type="entry name" value="Fis family transcriptional regulator"/>
    <property type="match status" value="1"/>
</dbReference>
<dbReference type="SMART" id="SM00382">
    <property type="entry name" value="AAA"/>
    <property type="match status" value="1"/>
</dbReference>
<dbReference type="InterPro" id="IPR025943">
    <property type="entry name" value="Sigma_54_int_dom_ATP-bd_2"/>
</dbReference>
<dbReference type="InterPro" id="IPR002078">
    <property type="entry name" value="Sigma_54_int"/>
</dbReference>
<name>A0A921TB68_9PSED</name>
<dbReference type="InterPro" id="IPR003593">
    <property type="entry name" value="AAA+_ATPase"/>
</dbReference>
<evidence type="ECO:0000256" key="2">
    <source>
        <dbReference type="ARBA" id="ARBA00022840"/>
    </source>
</evidence>
<dbReference type="InterPro" id="IPR025662">
    <property type="entry name" value="Sigma_54_int_dom_ATP-bd_1"/>
</dbReference>
<dbReference type="InterPro" id="IPR002197">
    <property type="entry name" value="HTH_Fis"/>
</dbReference>
<dbReference type="PANTHER" id="PTHR32071:SF117">
    <property type="entry name" value="PTS-DEPENDENT DIHYDROXYACETONE KINASE OPERON REGULATORY PROTEIN-RELATED"/>
    <property type="match status" value="1"/>
</dbReference>
<evidence type="ECO:0000256" key="1">
    <source>
        <dbReference type="ARBA" id="ARBA00022741"/>
    </source>
</evidence>
<comment type="caution">
    <text evidence="7">The sequence shown here is derived from an EMBL/GenBank/DDBJ whole genome shotgun (WGS) entry which is preliminary data.</text>
</comment>
<keyword evidence="3" id="KW-0805">Transcription regulation</keyword>
<evidence type="ECO:0000256" key="4">
    <source>
        <dbReference type="ARBA" id="ARBA00023125"/>
    </source>
</evidence>
<dbReference type="Pfam" id="PF02954">
    <property type="entry name" value="HTH_8"/>
    <property type="match status" value="1"/>
</dbReference>
<dbReference type="FunFam" id="1.10.8.60:FF:000037">
    <property type="entry name" value="Sigma-54-dependent Fis family transcriptional regulator"/>
    <property type="match status" value="1"/>
</dbReference>